<gene>
    <name evidence="2" type="ORF">J41TS4_22920</name>
</gene>
<dbReference type="Gene3D" id="1.10.260.40">
    <property type="entry name" value="lambda repressor-like DNA-binding domains"/>
    <property type="match status" value="1"/>
</dbReference>
<reference evidence="2" key="1">
    <citation type="submission" date="2021-03" db="EMBL/GenBank/DDBJ databases">
        <title>Antimicrobial resistance genes in bacteria isolated from Japanese honey, and their potential for conferring macrolide and lincosamide resistance in the American foulbrood pathogen Paenibacillus larvae.</title>
        <authorList>
            <person name="Okamoto M."/>
            <person name="Kumagai M."/>
            <person name="Kanamori H."/>
            <person name="Takamatsu D."/>
        </authorList>
    </citation>
    <scope>NUCLEOTIDE SEQUENCE</scope>
    <source>
        <strain evidence="2">J41TS4</strain>
    </source>
</reference>
<name>A0A920CMB8_9BACL</name>
<dbReference type="SMART" id="SM00530">
    <property type="entry name" value="HTH_XRE"/>
    <property type="match status" value="1"/>
</dbReference>
<feature type="domain" description="HTH cro/C1-type" evidence="1">
    <location>
        <begin position="1"/>
        <end position="46"/>
    </location>
</feature>
<accession>A0A920CMB8</accession>
<keyword evidence="3" id="KW-1185">Reference proteome</keyword>
<sequence length="97" mass="11039">MTKEELGERVGVSGVTIGYWENGRNEPRMGKVEQIASVLNVDIDDLLFNEDLDKIKANSKSLISDVKKQTIDLIKNLNDEDVELFKQLMERSINKSE</sequence>
<evidence type="ECO:0000259" key="1">
    <source>
        <dbReference type="PROSITE" id="PS50943"/>
    </source>
</evidence>
<dbReference type="SUPFAM" id="SSF47413">
    <property type="entry name" value="lambda repressor-like DNA-binding domains"/>
    <property type="match status" value="1"/>
</dbReference>
<evidence type="ECO:0000313" key="2">
    <source>
        <dbReference type="EMBL" id="GIO42534.1"/>
    </source>
</evidence>
<comment type="caution">
    <text evidence="2">The sequence shown here is derived from an EMBL/GenBank/DDBJ whole genome shotgun (WGS) entry which is preliminary data.</text>
</comment>
<dbReference type="Pfam" id="PF01381">
    <property type="entry name" value="HTH_3"/>
    <property type="match status" value="1"/>
</dbReference>
<evidence type="ECO:0000313" key="3">
    <source>
        <dbReference type="Proteomes" id="UP000678895"/>
    </source>
</evidence>
<proteinExistence type="predicted"/>
<dbReference type="AlphaFoldDB" id="A0A920CMB8"/>
<organism evidence="2 3">
    <name type="scientific">Paenibacillus apis</name>
    <dbReference type="NCBI Taxonomy" id="1792174"/>
    <lineage>
        <taxon>Bacteria</taxon>
        <taxon>Bacillati</taxon>
        <taxon>Bacillota</taxon>
        <taxon>Bacilli</taxon>
        <taxon>Bacillales</taxon>
        <taxon>Paenibacillaceae</taxon>
        <taxon>Paenibacillus</taxon>
    </lineage>
</organism>
<dbReference type="PROSITE" id="PS50943">
    <property type="entry name" value="HTH_CROC1"/>
    <property type="match status" value="1"/>
</dbReference>
<dbReference type="Proteomes" id="UP000678895">
    <property type="component" value="Unassembled WGS sequence"/>
</dbReference>
<dbReference type="EMBL" id="BORS01000007">
    <property type="protein sequence ID" value="GIO42534.1"/>
    <property type="molecule type" value="Genomic_DNA"/>
</dbReference>
<dbReference type="InterPro" id="IPR010982">
    <property type="entry name" value="Lambda_DNA-bd_dom_sf"/>
</dbReference>
<dbReference type="CDD" id="cd00093">
    <property type="entry name" value="HTH_XRE"/>
    <property type="match status" value="1"/>
</dbReference>
<protein>
    <recommendedName>
        <fullName evidence="1">HTH cro/C1-type domain-containing protein</fullName>
    </recommendedName>
</protein>
<dbReference type="GO" id="GO:0003677">
    <property type="term" value="F:DNA binding"/>
    <property type="evidence" value="ECO:0007669"/>
    <property type="project" value="InterPro"/>
</dbReference>
<dbReference type="InterPro" id="IPR001387">
    <property type="entry name" value="Cro/C1-type_HTH"/>
</dbReference>